<feature type="compositionally biased region" description="Low complexity" evidence="1">
    <location>
        <begin position="347"/>
        <end position="362"/>
    </location>
</feature>
<dbReference type="RefSeq" id="WP_131407881.1">
    <property type="nucleotide sequence ID" value="NZ_SJTG01000002.1"/>
</dbReference>
<proteinExistence type="predicted"/>
<protein>
    <submittedName>
        <fullName evidence="2">Uncharacterized protein</fullName>
    </submittedName>
</protein>
<comment type="caution">
    <text evidence="2">The sequence shown here is derived from an EMBL/GenBank/DDBJ whole genome shotgun (WGS) entry which is preliminary data.</text>
</comment>
<evidence type="ECO:0000313" key="2">
    <source>
        <dbReference type="EMBL" id="TCI10145.1"/>
    </source>
</evidence>
<feature type="region of interest" description="Disordered" evidence="1">
    <location>
        <begin position="309"/>
        <end position="362"/>
    </location>
</feature>
<feature type="region of interest" description="Disordered" evidence="1">
    <location>
        <begin position="410"/>
        <end position="432"/>
    </location>
</feature>
<evidence type="ECO:0000256" key="1">
    <source>
        <dbReference type="SAM" id="MobiDB-lite"/>
    </source>
</evidence>
<gene>
    <name evidence="2" type="ORF">EZM97_14600</name>
</gene>
<accession>A0A4R0YQG2</accession>
<dbReference type="Proteomes" id="UP000291822">
    <property type="component" value="Unassembled WGS sequence"/>
</dbReference>
<reference evidence="2 3" key="1">
    <citation type="submission" date="2019-02" db="EMBL/GenBank/DDBJ databases">
        <title>Dyella amyloliquefaciens sp. nov., isolated from forest soil.</title>
        <authorList>
            <person name="Gao Z.-H."/>
            <person name="Qiu L.-H."/>
        </authorList>
    </citation>
    <scope>NUCLEOTIDE SEQUENCE [LARGE SCALE GENOMIC DNA]</scope>
    <source>
        <strain evidence="2 3">KACC 12747</strain>
    </source>
</reference>
<name>A0A4R0YQG2_9GAMM</name>
<sequence length="594" mass="64218">MVDYYAHSFALVETVGALATAPFADATLTAARSAIQTDLASAGDYAELGVLVEHLFAHATSDGRELSLLRQAADLWDRGLALYSDLGSVRDRLESALGNPADPNAAALFNSAANDVQLFSQRANAMLSDVVTLRDSVIPLTYVKAHPRQLDQPAGSWDWSNLLLGRRTDAFVRSLHAAAHSSASRAFAFGSLAAYGANAAGSAYIGQVVGGPRRAHRFRDRVARNSVGSWLARRFSLPTPGIMAARVRFGNKLHPRLPGDVVKQIHDALDATFDLTRTQPVPDLQLGYRRMLEHLRLLDGFGLPPIPNPPQGGWPARLYGDPSNPPPSLRPQDLGPTGDPGGGVSFGNNTPGGPQPGQGDNSQSGTICGIIAVILIIVDLIQAFVQCCVQWAKKQKCTFWDNMLLKKLWEKDPPDPRDPQPTTDVTASSSDLTAMAPADEVTQLIGCLFDIHTQIWEALDRASHFLALHGLIYPGSLIDEPAYKQFTLAPAPVQWPRRPVNDPVNWFHLYPPPPLEQPVTQAAPFATGATPDSFLPLAAMRIALPLWEQMVRGESDSTNLDLDADRGFLHPCWATGGSINDDPVNVQALAYTAQ</sequence>
<dbReference type="AlphaFoldDB" id="A0A4R0YQG2"/>
<evidence type="ECO:0000313" key="3">
    <source>
        <dbReference type="Proteomes" id="UP000291822"/>
    </source>
</evidence>
<organism evidence="2 3">
    <name type="scientific">Dyella soli</name>
    <dbReference type="NCBI Taxonomy" id="522319"/>
    <lineage>
        <taxon>Bacteria</taxon>
        <taxon>Pseudomonadati</taxon>
        <taxon>Pseudomonadota</taxon>
        <taxon>Gammaproteobacteria</taxon>
        <taxon>Lysobacterales</taxon>
        <taxon>Rhodanobacteraceae</taxon>
        <taxon>Dyella</taxon>
    </lineage>
</organism>
<keyword evidence="3" id="KW-1185">Reference proteome</keyword>
<dbReference type="EMBL" id="SJTG01000002">
    <property type="protein sequence ID" value="TCI10145.1"/>
    <property type="molecule type" value="Genomic_DNA"/>
</dbReference>